<dbReference type="GeneID" id="14865452"/>
<dbReference type="SMART" id="SM00249">
    <property type="entry name" value="PHD"/>
    <property type="match status" value="3"/>
</dbReference>
<dbReference type="GO" id="GO:0006338">
    <property type="term" value="P:chromatin remodeling"/>
    <property type="evidence" value="ECO:0007669"/>
    <property type="project" value="UniProtKB-ARBA"/>
</dbReference>
<keyword evidence="9" id="KW-1185">Reference proteome</keyword>
<dbReference type="InterPro" id="IPR059153">
    <property type="entry name" value="NSD_PHD-1st"/>
</dbReference>
<feature type="compositionally biased region" description="Polar residues" evidence="6">
    <location>
        <begin position="488"/>
        <end position="504"/>
    </location>
</feature>
<proteinExistence type="predicted"/>
<sequence length="584" mass="64252">MQPSLNNIIEKQDEVGFQEYQINANKKRQLLCYEQTQNAVKVVAIQPSSAPLGVTATTTTATTTTTTTAAAVEEKQLPKRQRKNEAVCTICEKGGELLMCDGACLRSFHVECLGLQSLVTPGQRWECDDCLNQQNSCFSCKKRGIIGMDLMKCKVHQCGKFYHHSCIAEFPLAKMVNTKSPRFNCPLHYCGKCGQSGDGKQSVHCFRCPAAYHVTCIPPGVKMLTKSKETRKTGLILCPKHQHETVIPTKQIGTCFHHPPAQPPVQLPLQHQHMNMNINMNIHHHNHNNQVVGTSSVKSSPVKPEVSLATEFVSSSSSNNNQTLDYSNIKQLFYLMYEDNKMNMSNPMLNNINSPQTTPSYTSAPPSIPQSPASSPAYTYESIASAPPSPPSFDLRSDYHNHSHSNHNHGRYANTTKSYEPFYSAEITSAPSSYKRSSFGKHQSIVPSISTAPSPVLSRSNSSENLNDMNELTSYASSLIAIRESKQGFNNSQQQQTKYQKLNHGSSSSSSSSLSSLSSPSGQTSPSSSSSSSSSSSTYDETRLITQFMDFKKNVSQPTTPKSSTERDIPFVPSFSLGKSQPTF</sequence>
<evidence type="ECO:0000313" key="9">
    <source>
        <dbReference type="Proteomes" id="UP000007797"/>
    </source>
</evidence>
<dbReference type="GO" id="GO:0008270">
    <property type="term" value="F:zinc ion binding"/>
    <property type="evidence" value="ECO:0007669"/>
    <property type="project" value="UniProtKB-KW"/>
</dbReference>
<dbReference type="InterPro" id="IPR055197">
    <property type="entry name" value="PHDvar_NSD"/>
</dbReference>
<dbReference type="Pfam" id="PF23011">
    <property type="entry name" value="PHD-1st_NSD"/>
    <property type="match status" value="1"/>
</dbReference>
<organism evidence="8 9">
    <name type="scientific">Cavenderia fasciculata</name>
    <name type="common">Slime mold</name>
    <name type="synonym">Dictyostelium fasciculatum</name>
    <dbReference type="NCBI Taxonomy" id="261658"/>
    <lineage>
        <taxon>Eukaryota</taxon>
        <taxon>Amoebozoa</taxon>
        <taxon>Evosea</taxon>
        <taxon>Eumycetozoa</taxon>
        <taxon>Dictyostelia</taxon>
        <taxon>Acytosteliales</taxon>
        <taxon>Cavenderiaceae</taxon>
        <taxon>Cavenderia</taxon>
    </lineage>
</organism>
<evidence type="ECO:0000256" key="6">
    <source>
        <dbReference type="SAM" id="MobiDB-lite"/>
    </source>
</evidence>
<protein>
    <submittedName>
        <fullName evidence="8">PHD zinc finger-containing protein</fullName>
    </submittedName>
</protein>
<dbReference type="AlphaFoldDB" id="F4QCF8"/>
<dbReference type="InterPro" id="IPR019786">
    <property type="entry name" value="Zinc_finger_PHD-type_CS"/>
</dbReference>
<dbReference type="InterPro" id="IPR019787">
    <property type="entry name" value="Znf_PHD-finger"/>
</dbReference>
<feature type="compositionally biased region" description="Low complexity" evidence="6">
    <location>
        <begin position="370"/>
        <end position="386"/>
    </location>
</feature>
<dbReference type="OrthoDB" id="21264at2759"/>
<keyword evidence="1" id="KW-0479">Metal-binding</keyword>
<dbReference type="InterPro" id="IPR055198">
    <property type="entry name" value="NSD_PHD"/>
</dbReference>
<dbReference type="InterPro" id="IPR001965">
    <property type="entry name" value="Znf_PHD"/>
</dbReference>
<evidence type="ECO:0000313" key="8">
    <source>
        <dbReference type="EMBL" id="EGG13593.1"/>
    </source>
</evidence>
<evidence type="ECO:0000256" key="5">
    <source>
        <dbReference type="PROSITE-ProRule" id="PRU00146"/>
    </source>
</evidence>
<feature type="region of interest" description="Disordered" evidence="6">
    <location>
        <begin position="445"/>
        <end position="465"/>
    </location>
</feature>
<dbReference type="PANTHER" id="PTHR46235">
    <property type="entry name" value="PHD FINGER-CONTAINING PROTEIN DDB_G0268158"/>
    <property type="match status" value="1"/>
</dbReference>
<dbReference type="SUPFAM" id="SSF57903">
    <property type="entry name" value="FYVE/PHD zinc finger"/>
    <property type="match status" value="2"/>
</dbReference>
<dbReference type="Pfam" id="PF23004">
    <property type="entry name" value="PHDvar_NSD"/>
    <property type="match status" value="1"/>
</dbReference>
<evidence type="ECO:0000256" key="4">
    <source>
        <dbReference type="ARBA" id="ARBA00022833"/>
    </source>
</evidence>
<feature type="compositionally biased region" description="Polar residues" evidence="6">
    <location>
        <begin position="347"/>
        <end position="362"/>
    </location>
</feature>
<dbReference type="STRING" id="1054147.F4QCF8"/>
<evidence type="ECO:0000256" key="1">
    <source>
        <dbReference type="ARBA" id="ARBA00022723"/>
    </source>
</evidence>
<name>F4QCF8_CACFS</name>
<reference evidence="9" key="1">
    <citation type="journal article" date="2011" name="Genome Res.">
        <title>Phylogeny-wide analysis of social amoeba genomes highlights ancient origins for complex intercellular communication.</title>
        <authorList>
            <person name="Heidel A.J."/>
            <person name="Lawal H.M."/>
            <person name="Felder M."/>
            <person name="Schilde C."/>
            <person name="Helps N.R."/>
            <person name="Tunggal B."/>
            <person name="Rivero F."/>
            <person name="John U."/>
            <person name="Schleicher M."/>
            <person name="Eichinger L."/>
            <person name="Platzer M."/>
            <person name="Noegel A.A."/>
            <person name="Schaap P."/>
            <person name="Gloeckner G."/>
        </authorList>
    </citation>
    <scope>NUCLEOTIDE SEQUENCE [LARGE SCALE GENOMIC DNA]</scope>
    <source>
        <strain evidence="9">SH3</strain>
    </source>
</reference>
<dbReference type="InterPro" id="IPR013083">
    <property type="entry name" value="Znf_RING/FYVE/PHD"/>
</dbReference>
<feature type="region of interest" description="Disordered" evidence="6">
    <location>
        <begin position="488"/>
        <end position="584"/>
    </location>
</feature>
<dbReference type="KEGG" id="dfa:DFA_11354"/>
<feature type="compositionally biased region" description="Polar residues" evidence="6">
    <location>
        <begin position="554"/>
        <end position="563"/>
    </location>
</feature>
<accession>F4QCF8</accession>
<feature type="compositionally biased region" description="Low complexity" evidence="6">
    <location>
        <begin position="505"/>
        <end position="538"/>
    </location>
</feature>
<dbReference type="RefSeq" id="XP_004350297.1">
    <property type="nucleotide sequence ID" value="XM_004350247.1"/>
</dbReference>
<dbReference type="InterPro" id="IPR011011">
    <property type="entry name" value="Znf_FYVE_PHD"/>
</dbReference>
<feature type="domain" description="PHD-type" evidence="7">
    <location>
        <begin position="85"/>
        <end position="133"/>
    </location>
</feature>
<dbReference type="PROSITE" id="PS50016">
    <property type="entry name" value="ZF_PHD_2"/>
    <property type="match status" value="1"/>
</dbReference>
<dbReference type="OMA" id="QNICFAC"/>
<dbReference type="CDD" id="cd15565">
    <property type="entry name" value="PHD2_NSD"/>
    <property type="match status" value="1"/>
</dbReference>
<dbReference type="Pfam" id="PF22908">
    <property type="entry name" value="PHD_NSD"/>
    <property type="match status" value="1"/>
</dbReference>
<feature type="region of interest" description="Disordered" evidence="6">
    <location>
        <begin position="347"/>
        <end position="413"/>
    </location>
</feature>
<keyword evidence="4" id="KW-0862">Zinc</keyword>
<evidence type="ECO:0000256" key="2">
    <source>
        <dbReference type="ARBA" id="ARBA00022737"/>
    </source>
</evidence>
<dbReference type="PROSITE" id="PS01359">
    <property type="entry name" value="ZF_PHD_1"/>
    <property type="match status" value="1"/>
</dbReference>
<evidence type="ECO:0000256" key="3">
    <source>
        <dbReference type="ARBA" id="ARBA00022771"/>
    </source>
</evidence>
<dbReference type="Gene3D" id="3.30.40.10">
    <property type="entry name" value="Zinc/RING finger domain, C3HC4 (zinc finger)"/>
    <property type="match status" value="3"/>
</dbReference>
<dbReference type="EMBL" id="GL883029">
    <property type="protein sequence ID" value="EGG13593.1"/>
    <property type="molecule type" value="Genomic_DNA"/>
</dbReference>
<dbReference type="Proteomes" id="UP000007797">
    <property type="component" value="Unassembled WGS sequence"/>
</dbReference>
<keyword evidence="3 5" id="KW-0863">Zinc-finger</keyword>
<dbReference type="CDD" id="cd15566">
    <property type="entry name" value="PHD3_NSD"/>
    <property type="match status" value="1"/>
</dbReference>
<dbReference type="PANTHER" id="PTHR46235:SF3">
    <property type="entry name" value="PHD FINGER-CONTAINING PROTEIN DDB_G0268158"/>
    <property type="match status" value="1"/>
</dbReference>
<keyword evidence="2" id="KW-0677">Repeat</keyword>
<evidence type="ECO:0000259" key="7">
    <source>
        <dbReference type="PROSITE" id="PS50016"/>
    </source>
</evidence>
<gene>
    <name evidence="8" type="ORF">DFA_11354</name>
</gene>